<dbReference type="Proteomes" id="UP000248214">
    <property type="component" value="Unassembled WGS sequence"/>
</dbReference>
<name>A0A323T9K4_9BACI</name>
<dbReference type="Pfam" id="PF00440">
    <property type="entry name" value="TetR_N"/>
    <property type="match status" value="1"/>
</dbReference>
<evidence type="ECO:0000256" key="3">
    <source>
        <dbReference type="PROSITE-ProRule" id="PRU00335"/>
    </source>
</evidence>
<evidence type="ECO:0000313" key="5">
    <source>
        <dbReference type="EMBL" id="PYZ92181.1"/>
    </source>
</evidence>
<comment type="caution">
    <text evidence="5">The sequence shown here is derived from an EMBL/GenBank/DDBJ whole genome shotgun (WGS) entry which is preliminary data.</text>
</comment>
<dbReference type="PANTHER" id="PTHR43479">
    <property type="entry name" value="ACREF/ENVCD OPERON REPRESSOR-RELATED"/>
    <property type="match status" value="1"/>
</dbReference>
<dbReference type="InterPro" id="IPR009057">
    <property type="entry name" value="Homeodomain-like_sf"/>
</dbReference>
<dbReference type="InterPro" id="IPR036271">
    <property type="entry name" value="Tet_transcr_reg_TetR-rel_C_sf"/>
</dbReference>
<feature type="DNA-binding region" description="H-T-H motif" evidence="3">
    <location>
        <begin position="22"/>
        <end position="41"/>
    </location>
</feature>
<dbReference type="GO" id="GO:0003677">
    <property type="term" value="F:DNA binding"/>
    <property type="evidence" value="ECO:0007669"/>
    <property type="project" value="UniProtKB-UniRule"/>
</dbReference>
<organism evidence="5 6">
    <name type="scientific">Salipaludibacillus keqinensis</name>
    <dbReference type="NCBI Taxonomy" id="2045207"/>
    <lineage>
        <taxon>Bacteria</taxon>
        <taxon>Bacillati</taxon>
        <taxon>Bacillota</taxon>
        <taxon>Bacilli</taxon>
        <taxon>Bacillales</taxon>
        <taxon>Bacillaceae</taxon>
    </lineage>
</organism>
<dbReference type="EMBL" id="PDOD01000004">
    <property type="protein sequence ID" value="PYZ92181.1"/>
    <property type="molecule type" value="Genomic_DNA"/>
</dbReference>
<keyword evidence="2 3" id="KW-0238">DNA-binding</keyword>
<dbReference type="Gene3D" id="1.10.10.60">
    <property type="entry name" value="Homeodomain-like"/>
    <property type="match status" value="1"/>
</dbReference>
<dbReference type="InterPro" id="IPR001647">
    <property type="entry name" value="HTH_TetR"/>
</dbReference>
<sequence>MKEKILEKSIVLFEKKGFSETSIQDVVDALGVTKGTFYYYFKSKEELLMEIHLRYITAVVEKQKAIIEDDSKDSKTKLFDVVYMLLNSIEKQGTSARVFFREMRNLSDDHLSEIIPQRDQFFNQLLSLICEGIEKGEFRSDLPPEIITFAVLGACNWSYQWFNPNGPLPDVKVAEIYLDIFLNGISDN</sequence>
<dbReference type="PANTHER" id="PTHR43479:SF11">
    <property type="entry name" value="ACREF_ENVCD OPERON REPRESSOR-RELATED"/>
    <property type="match status" value="1"/>
</dbReference>
<gene>
    <name evidence="5" type="ORF">CR194_15165</name>
</gene>
<evidence type="ECO:0000256" key="2">
    <source>
        <dbReference type="ARBA" id="ARBA00023125"/>
    </source>
</evidence>
<keyword evidence="1" id="KW-0678">Repressor</keyword>
<accession>A0A323T9K4</accession>
<feature type="domain" description="HTH tetR-type" evidence="4">
    <location>
        <begin position="1"/>
        <end position="59"/>
    </location>
</feature>
<evidence type="ECO:0000256" key="1">
    <source>
        <dbReference type="ARBA" id="ARBA00022491"/>
    </source>
</evidence>
<dbReference type="Gene3D" id="1.10.357.10">
    <property type="entry name" value="Tetracycline Repressor, domain 2"/>
    <property type="match status" value="1"/>
</dbReference>
<dbReference type="Pfam" id="PF17932">
    <property type="entry name" value="TetR_C_24"/>
    <property type="match status" value="1"/>
</dbReference>
<dbReference type="InterPro" id="IPR023772">
    <property type="entry name" value="DNA-bd_HTH_TetR-type_CS"/>
</dbReference>
<evidence type="ECO:0000259" key="4">
    <source>
        <dbReference type="PROSITE" id="PS50977"/>
    </source>
</evidence>
<protein>
    <submittedName>
        <fullName evidence="5">TetR family transcriptional regulator</fullName>
    </submittedName>
</protein>
<dbReference type="PROSITE" id="PS50977">
    <property type="entry name" value="HTH_TETR_2"/>
    <property type="match status" value="1"/>
</dbReference>
<dbReference type="SUPFAM" id="SSF48498">
    <property type="entry name" value="Tetracyclin repressor-like, C-terminal domain"/>
    <property type="match status" value="1"/>
</dbReference>
<keyword evidence="6" id="KW-1185">Reference proteome</keyword>
<dbReference type="AlphaFoldDB" id="A0A323T9K4"/>
<evidence type="ECO:0000313" key="6">
    <source>
        <dbReference type="Proteomes" id="UP000248214"/>
    </source>
</evidence>
<dbReference type="OrthoDB" id="9814200at2"/>
<dbReference type="RefSeq" id="WP_110610580.1">
    <property type="nucleotide sequence ID" value="NZ_PDOD01000004.1"/>
</dbReference>
<reference evidence="5 6" key="1">
    <citation type="submission" date="2017-10" db="EMBL/GenBank/DDBJ databases">
        <title>Bacillus sp. nov., a halophilic bacterium isolated from a Keqin Lake.</title>
        <authorList>
            <person name="Wang H."/>
        </authorList>
    </citation>
    <scope>NUCLEOTIDE SEQUENCE [LARGE SCALE GENOMIC DNA]</scope>
    <source>
        <strain evidence="5 6">KQ-12</strain>
    </source>
</reference>
<dbReference type="PRINTS" id="PR00455">
    <property type="entry name" value="HTHTETR"/>
</dbReference>
<dbReference type="SUPFAM" id="SSF46689">
    <property type="entry name" value="Homeodomain-like"/>
    <property type="match status" value="1"/>
</dbReference>
<dbReference type="PROSITE" id="PS01081">
    <property type="entry name" value="HTH_TETR_1"/>
    <property type="match status" value="1"/>
</dbReference>
<dbReference type="InterPro" id="IPR050624">
    <property type="entry name" value="HTH-type_Tx_Regulator"/>
</dbReference>
<proteinExistence type="predicted"/>
<dbReference type="InterPro" id="IPR041490">
    <property type="entry name" value="KstR2_TetR_C"/>
</dbReference>